<gene>
    <name evidence="4" type="ORF">PBS001_LOCUS5478</name>
</gene>
<feature type="transmembrane region" description="Helical" evidence="2">
    <location>
        <begin position="120"/>
        <end position="143"/>
    </location>
</feature>
<evidence type="ECO:0000313" key="5">
    <source>
        <dbReference type="Proteomes" id="UP001158986"/>
    </source>
</evidence>
<feature type="signal peptide" evidence="3">
    <location>
        <begin position="1"/>
        <end position="20"/>
    </location>
</feature>
<feature type="region of interest" description="Disordered" evidence="1">
    <location>
        <begin position="272"/>
        <end position="323"/>
    </location>
</feature>
<name>A0ABN8D276_9STRA</name>
<protein>
    <recommendedName>
        <fullName evidence="6">Extracellular membrane protein CFEM domain-containing protein</fullName>
    </recommendedName>
</protein>
<keyword evidence="2" id="KW-1133">Transmembrane helix</keyword>
<evidence type="ECO:0000256" key="3">
    <source>
        <dbReference type="SAM" id="SignalP"/>
    </source>
</evidence>
<accession>A0ABN8D276</accession>
<dbReference type="EMBL" id="CAKLCB010000273">
    <property type="protein sequence ID" value="CAH0518928.1"/>
    <property type="molecule type" value="Genomic_DNA"/>
</dbReference>
<sequence length="323" mass="35543">MWRCVMSLFVFTTAIHNAISEVSLCSLPYSSLYIKDDKNTLVACLSHNSLTILARCRTACNCRRLEIGRSANSLCLSTSATFDCDAADNATRCTQEPKSSATKEMARNNDRGSRNDLKTWQWGLIGLAIVLGIGMLLFVFNFIKNRPQRGDNRREVIQTLDSRHPQPVNDVNSLPTVSCKSKVAARGTTGSQNTNSFQMPDFSDGSYRTHAMNLMSSTLTDTDIVTEQQERVFSPISASSLSARSSLYSQGVDTSTMLNTACLLEVSHVRGNISESGRPPYPSLSSYSTPSDIESLSSQITIDDSDIETGERLSCPRKKSIEF</sequence>
<keyword evidence="5" id="KW-1185">Reference proteome</keyword>
<dbReference type="Proteomes" id="UP001158986">
    <property type="component" value="Unassembled WGS sequence"/>
</dbReference>
<evidence type="ECO:0000313" key="4">
    <source>
        <dbReference type="EMBL" id="CAH0518928.1"/>
    </source>
</evidence>
<keyword evidence="2" id="KW-0472">Membrane</keyword>
<evidence type="ECO:0000256" key="2">
    <source>
        <dbReference type="SAM" id="Phobius"/>
    </source>
</evidence>
<reference evidence="4 5" key="1">
    <citation type="submission" date="2021-11" db="EMBL/GenBank/DDBJ databases">
        <authorList>
            <person name="Islam A."/>
            <person name="Islam S."/>
            <person name="Flora M.S."/>
            <person name="Rahman M."/>
            <person name="Ziaur R.M."/>
            <person name="Epstein J.H."/>
            <person name="Hassan M."/>
            <person name="Klassen M."/>
            <person name="Woodard K."/>
            <person name="Webb A."/>
            <person name="Webby R.J."/>
            <person name="El Zowalaty M.E."/>
        </authorList>
    </citation>
    <scope>NUCLEOTIDE SEQUENCE [LARGE SCALE GENOMIC DNA]</scope>
    <source>
        <strain evidence="4">Pbs1</strain>
    </source>
</reference>
<organism evidence="4 5">
    <name type="scientific">Peronospora belbahrii</name>
    <dbReference type="NCBI Taxonomy" id="622444"/>
    <lineage>
        <taxon>Eukaryota</taxon>
        <taxon>Sar</taxon>
        <taxon>Stramenopiles</taxon>
        <taxon>Oomycota</taxon>
        <taxon>Peronosporomycetes</taxon>
        <taxon>Peronosporales</taxon>
        <taxon>Peronosporaceae</taxon>
        <taxon>Peronospora</taxon>
    </lineage>
</organism>
<evidence type="ECO:0000256" key="1">
    <source>
        <dbReference type="SAM" id="MobiDB-lite"/>
    </source>
</evidence>
<keyword evidence="2" id="KW-0812">Transmembrane</keyword>
<evidence type="ECO:0008006" key="6">
    <source>
        <dbReference type="Google" id="ProtNLM"/>
    </source>
</evidence>
<proteinExistence type="predicted"/>
<comment type="caution">
    <text evidence="4">The sequence shown here is derived from an EMBL/GenBank/DDBJ whole genome shotgun (WGS) entry which is preliminary data.</text>
</comment>
<feature type="compositionally biased region" description="Polar residues" evidence="1">
    <location>
        <begin position="292"/>
        <end position="302"/>
    </location>
</feature>
<feature type="chain" id="PRO_5045318057" description="Extracellular membrane protein CFEM domain-containing protein" evidence="3">
    <location>
        <begin position="21"/>
        <end position="323"/>
    </location>
</feature>
<keyword evidence="3" id="KW-0732">Signal</keyword>